<organism evidence="1 2">
    <name type="scientific">Candidatus Gottesmanbacteria bacterium RIFCSPLOWO2_01_FULL_42_22</name>
    <dbReference type="NCBI Taxonomy" id="1798391"/>
    <lineage>
        <taxon>Bacteria</taxon>
        <taxon>Candidatus Gottesmaniibacteriota</taxon>
    </lineage>
</organism>
<evidence type="ECO:0000313" key="2">
    <source>
        <dbReference type="Proteomes" id="UP000176228"/>
    </source>
</evidence>
<name>A0A1F6BH16_9BACT</name>
<accession>A0A1F6BH16</accession>
<evidence type="ECO:0000313" key="1">
    <source>
        <dbReference type="EMBL" id="OGG36200.1"/>
    </source>
</evidence>
<dbReference type="EMBL" id="MFJU01000021">
    <property type="protein sequence ID" value="OGG36200.1"/>
    <property type="molecule type" value="Genomic_DNA"/>
</dbReference>
<dbReference type="CDD" id="cd00229">
    <property type="entry name" value="SGNH_hydrolase"/>
    <property type="match status" value="1"/>
</dbReference>
<protein>
    <recommendedName>
        <fullName evidence="3">SGNH hydrolase-type esterase domain-containing protein</fullName>
    </recommendedName>
</protein>
<proteinExistence type="predicted"/>
<comment type="caution">
    <text evidence="1">The sequence shown here is derived from an EMBL/GenBank/DDBJ whole genome shotgun (WGS) entry which is preliminary data.</text>
</comment>
<reference evidence="1 2" key="1">
    <citation type="journal article" date="2016" name="Nat. Commun.">
        <title>Thousands of microbial genomes shed light on interconnected biogeochemical processes in an aquifer system.</title>
        <authorList>
            <person name="Anantharaman K."/>
            <person name="Brown C.T."/>
            <person name="Hug L.A."/>
            <person name="Sharon I."/>
            <person name="Castelle C.J."/>
            <person name="Probst A.J."/>
            <person name="Thomas B.C."/>
            <person name="Singh A."/>
            <person name="Wilkins M.J."/>
            <person name="Karaoz U."/>
            <person name="Brodie E.L."/>
            <person name="Williams K.H."/>
            <person name="Hubbard S.S."/>
            <person name="Banfield J.F."/>
        </authorList>
    </citation>
    <scope>NUCLEOTIDE SEQUENCE [LARGE SCALE GENOMIC DNA]</scope>
</reference>
<sequence length="419" mass="47326">MLRRKIALFVLLPFICLTLLFLTDKALQNFYSAEKQQVFENNFVLPANSSAFYKGPEFSYLAKTNSLGFRGREYPKPKAVNTIRILAVGDSFTFGAGSNEKDIWTTQLEKVLGRRFMEKKVEIFNLGQPGLNPYKYLEIINKYVPLYDPDILLLGIVEGDDIGQLIIYPEKKASLNQKSDNIRKKLLEKIDHSSGIRGGFSGRTVKLGNFLAGMYPFFYSLLTPYKVIDIRSANLSSLKAFINYLGDEEIISIETRISSDLLDLYLSGGLNPNLLSLAVSKPDFFTAFMDENDQKVNYAVEQFTAIINEVDAIAKENGTLPLIIDIPYGLFVSKGHADTLAKMGFRYSESPWLSQQPLSLLQRAASPSGMRIIDNLHYFREKCSDDCFFKYDGHFNGKGNKLLADNLGEILSQYIKNNF</sequence>
<dbReference type="SUPFAM" id="SSF52266">
    <property type="entry name" value="SGNH hydrolase"/>
    <property type="match status" value="2"/>
</dbReference>
<gene>
    <name evidence="1" type="ORF">A2968_02200</name>
</gene>
<dbReference type="STRING" id="1798391.A2968_02200"/>
<evidence type="ECO:0008006" key="3">
    <source>
        <dbReference type="Google" id="ProtNLM"/>
    </source>
</evidence>
<dbReference type="Gene3D" id="3.40.50.1110">
    <property type="entry name" value="SGNH hydrolase"/>
    <property type="match status" value="1"/>
</dbReference>
<dbReference type="InterPro" id="IPR036514">
    <property type="entry name" value="SGNH_hydro_sf"/>
</dbReference>
<dbReference type="AlphaFoldDB" id="A0A1F6BH16"/>
<dbReference type="Proteomes" id="UP000176228">
    <property type="component" value="Unassembled WGS sequence"/>
</dbReference>